<evidence type="ECO:0000313" key="3">
    <source>
        <dbReference type="EMBL" id="SFF29117.1"/>
    </source>
</evidence>
<dbReference type="AlphaFoldDB" id="A0A1I2HJU3"/>
<feature type="transmembrane region" description="Helical" evidence="1">
    <location>
        <begin position="290"/>
        <end position="312"/>
    </location>
</feature>
<dbReference type="PANTHER" id="PTHR37312:SF1">
    <property type="entry name" value="MEMBRANE-BOUND ACYLTRANSFERASE YKRP-RELATED"/>
    <property type="match status" value="1"/>
</dbReference>
<evidence type="ECO:0000313" key="4">
    <source>
        <dbReference type="Proteomes" id="UP000198520"/>
    </source>
</evidence>
<dbReference type="GO" id="GO:0016747">
    <property type="term" value="F:acyltransferase activity, transferring groups other than amino-acyl groups"/>
    <property type="evidence" value="ECO:0007669"/>
    <property type="project" value="InterPro"/>
</dbReference>
<keyword evidence="1" id="KW-0472">Membrane</keyword>
<feature type="transmembrane region" description="Helical" evidence="1">
    <location>
        <begin position="99"/>
        <end position="120"/>
    </location>
</feature>
<evidence type="ECO:0000259" key="2">
    <source>
        <dbReference type="Pfam" id="PF01757"/>
    </source>
</evidence>
<dbReference type="Pfam" id="PF01757">
    <property type="entry name" value="Acyl_transf_3"/>
    <property type="match status" value="1"/>
</dbReference>
<dbReference type="OrthoDB" id="6623990at2"/>
<sequence>MPRTRDPHLDNVRAVLIALVVVGHIAQQGDSRAADVLSTWIYSFHMPAFVVVSGYLSRRYTGTGDQVWSIVRGLLVPYVFFQVLLAALQTILFDAPFNAHLTTPAFSLWFLLALAAWRLLTPLLRSLRYPLAVAVAISVLTPFDPGLDQQLSAARILGFLPFYVLGLQLRPEHLTALRRPGARAAGAACLALALGAALVLAPRSSVAVFYLNGSYGAESLTDVAGAVVRVLALVAGLLGTAAVLAVVPATAQAWTRVGTRTLYVYAWQAVLLYPLTKSDLLAERPWQTEVAVAVLGGLLLTALLGSGPWTALTRRLTEPSVAWLRTHPETGTEPDRTPPSA</sequence>
<feature type="transmembrane region" description="Helical" evidence="1">
    <location>
        <begin position="69"/>
        <end position="93"/>
    </location>
</feature>
<dbReference type="RefSeq" id="WP_143073197.1">
    <property type="nucleotide sequence ID" value="NZ_BNAN01000004.1"/>
</dbReference>
<dbReference type="InterPro" id="IPR052734">
    <property type="entry name" value="Nod_factor_acetyltransferase"/>
</dbReference>
<gene>
    <name evidence="3" type="ORF">SAMN04488035_2346</name>
</gene>
<evidence type="ECO:0000256" key="1">
    <source>
        <dbReference type="SAM" id="Phobius"/>
    </source>
</evidence>
<dbReference type="InterPro" id="IPR002656">
    <property type="entry name" value="Acyl_transf_3_dom"/>
</dbReference>
<dbReference type="STRING" id="285351.SAMN04488035_2346"/>
<proteinExistence type="predicted"/>
<organism evidence="3 4">
    <name type="scientific">Flavimobilis marinus</name>
    <dbReference type="NCBI Taxonomy" id="285351"/>
    <lineage>
        <taxon>Bacteria</taxon>
        <taxon>Bacillati</taxon>
        <taxon>Actinomycetota</taxon>
        <taxon>Actinomycetes</taxon>
        <taxon>Micrococcales</taxon>
        <taxon>Jonesiaceae</taxon>
        <taxon>Flavimobilis</taxon>
    </lineage>
</organism>
<feature type="transmembrane region" description="Helical" evidence="1">
    <location>
        <begin position="181"/>
        <end position="203"/>
    </location>
</feature>
<accession>A0A1I2HJU3</accession>
<feature type="transmembrane region" description="Helical" evidence="1">
    <location>
        <begin position="12"/>
        <end position="27"/>
    </location>
</feature>
<name>A0A1I2HJU3_9MICO</name>
<feature type="domain" description="Acyltransferase 3" evidence="2">
    <location>
        <begin position="9"/>
        <end position="304"/>
    </location>
</feature>
<reference evidence="4" key="1">
    <citation type="submission" date="2016-10" db="EMBL/GenBank/DDBJ databases">
        <authorList>
            <person name="Varghese N."/>
            <person name="Submissions S."/>
        </authorList>
    </citation>
    <scope>NUCLEOTIDE SEQUENCE [LARGE SCALE GENOMIC DNA]</scope>
    <source>
        <strain evidence="4">DSM 19083</strain>
    </source>
</reference>
<protein>
    <submittedName>
        <fullName evidence="3">Fucose 4-O-acetylase</fullName>
    </submittedName>
</protein>
<dbReference type="PANTHER" id="PTHR37312">
    <property type="entry name" value="MEMBRANE-BOUND ACYLTRANSFERASE YKRP-RELATED"/>
    <property type="match status" value="1"/>
</dbReference>
<dbReference type="Proteomes" id="UP000198520">
    <property type="component" value="Unassembled WGS sequence"/>
</dbReference>
<keyword evidence="1" id="KW-0812">Transmembrane</keyword>
<keyword evidence="4" id="KW-1185">Reference proteome</keyword>
<dbReference type="EMBL" id="FONZ01000004">
    <property type="protein sequence ID" value="SFF29117.1"/>
    <property type="molecule type" value="Genomic_DNA"/>
</dbReference>
<feature type="transmembrane region" description="Helical" evidence="1">
    <location>
        <begin position="39"/>
        <end position="57"/>
    </location>
</feature>
<keyword evidence="1" id="KW-1133">Transmembrane helix</keyword>
<feature type="transmembrane region" description="Helical" evidence="1">
    <location>
        <begin position="223"/>
        <end position="245"/>
    </location>
</feature>